<proteinExistence type="predicted"/>
<evidence type="ECO:0000256" key="1">
    <source>
        <dbReference type="SAM" id="MobiDB-lite"/>
    </source>
</evidence>
<sequence length="150" mass="18509">MLRQEKGLVLKCLREHLNPEPSMKEERMGVDVEKSWKMDSLTMPIGEILPRHQHLETQQVARYLDISGLSVAPESCGFGKEKRKEKRREEKRREDEEKRREEKEKRREEEREREEKREKRREEKRREREGREEKREEKPVISRLKNERFE</sequence>
<keyword evidence="3" id="KW-1185">Reference proteome</keyword>
<organism evidence="2 3">
    <name type="scientific">Hirundo rustica rustica</name>
    <dbReference type="NCBI Taxonomy" id="333673"/>
    <lineage>
        <taxon>Eukaryota</taxon>
        <taxon>Metazoa</taxon>
        <taxon>Chordata</taxon>
        <taxon>Craniata</taxon>
        <taxon>Vertebrata</taxon>
        <taxon>Euteleostomi</taxon>
        <taxon>Archelosauria</taxon>
        <taxon>Archosauria</taxon>
        <taxon>Dinosauria</taxon>
        <taxon>Saurischia</taxon>
        <taxon>Theropoda</taxon>
        <taxon>Coelurosauria</taxon>
        <taxon>Aves</taxon>
        <taxon>Neognathae</taxon>
        <taxon>Neoaves</taxon>
        <taxon>Telluraves</taxon>
        <taxon>Australaves</taxon>
        <taxon>Passeriformes</taxon>
        <taxon>Sylvioidea</taxon>
        <taxon>Hirundinidae</taxon>
        <taxon>Hirundo</taxon>
    </lineage>
</organism>
<dbReference type="Proteomes" id="UP000269221">
    <property type="component" value="Unassembled WGS sequence"/>
</dbReference>
<gene>
    <name evidence="2" type="ORF">DUI87_04872</name>
</gene>
<feature type="region of interest" description="Disordered" evidence="1">
    <location>
        <begin position="69"/>
        <end position="150"/>
    </location>
</feature>
<comment type="caution">
    <text evidence="2">The sequence shown here is derived from an EMBL/GenBank/DDBJ whole genome shotgun (WGS) entry which is preliminary data.</text>
</comment>
<reference evidence="2 3" key="1">
    <citation type="submission" date="2018-07" db="EMBL/GenBank/DDBJ databases">
        <title>A high quality draft genome assembly of the barn swallow (H. rustica rustica).</title>
        <authorList>
            <person name="Formenti G."/>
            <person name="Chiara M."/>
            <person name="Poveda L."/>
            <person name="Francoijs K.-J."/>
            <person name="Bonisoli-Alquati A."/>
            <person name="Canova L."/>
            <person name="Gianfranceschi L."/>
            <person name="Horner D.S."/>
            <person name="Saino N."/>
        </authorList>
    </citation>
    <scope>NUCLEOTIDE SEQUENCE [LARGE SCALE GENOMIC DNA]</scope>
    <source>
        <strain evidence="2">Chelidonia</strain>
        <tissue evidence="2">Blood</tissue>
    </source>
</reference>
<protein>
    <submittedName>
        <fullName evidence="2">Uncharacterized protein</fullName>
    </submittedName>
</protein>
<feature type="compositionally biased region" description="Basic and acidic residues" evidence="1">
    <location>
        <begin position="79"/>
        <end position="150"/>
    </location>
</feature>
<evidence type="ECO:0000313" key="3">
    <source>
        <dbReference type="Proteomes" id="UP000269221"/>
    </source>
</evidence>
<accession>A0A3M0KYY1</accession>
<evidence type="ECO:0000313" key="2">
    <source>
        <dbReference type="EMBL" id="RMC17996.1"/>
    </source>
</evidence>
<name>A0A3M0KYY1_HIRRU</name>
<dbReference type="EMBL" id="QRBI01000097">
    <property type="protein sequence ID" value="RMC17996.1"/>
    <property type="molecule type" value="Genomic_DNA"/>
</dbReference>
<dbReference type="AlphaFoldDB" id="A0A3M0KYY1"/>